<dbReference type="PANTHER" id="PTHR43155:SF2">
    <property type="entry name" value="CYCLIC DI-GMP PHOSPHODIESTERASE PA4108"/>
    <property type="match status" value="1"/>
</dbReference>
<reference evidence="3" key="1">
    <citation type="submission" date="2015-08" db="EMBL/GenBank/DDBJ databases">
        <title>Genome sequencing project for genomic taxonomy and phylogenomics of Bacillus-like bacteria.</title>
        <authorList>
            <person name="Liu B."/>
            <person name="Wang J."/>
            <person name="Zhu Y."/>
            <person name="Liu G."/>
            <person name="Chen Q."/>
            <person name="Chen Z."/>
            <person name="Lan J."/>
            <person name="Che J."/>
            <person name="Ge C."/>
            <person name="Shi H."/>
            <person name="Pan Z."/>
            <person name="Liu X."/>
        </authorList>
    </citation>
    <scope>NUCLEOTIDE SEQUENCE [LARGE SCALE GENOMIC DNA]</scope>
    <source>
        <strain evidence="3">FJAT-4402</strain>
    </source>
</reference>
<sequence length="167" mass="18804">MAGYLSDCGISQLSHGDRKVDALYKKHPALSCKMLENASVISQKAKVAILQHHELINGSGYPLSIKGDQIHLFGKILSGSRAVIDFFIEKNKRNDSNWLMSFENFTRQHLIFYDEAVMKRITIFIMNSLKHSTIVLSNGKIGEIVFHENDSLSRPLISVNEEIISLS</sequence>
<name>A0A0M4FTW0_9BACI</name>
<feature type="domain" description="HD-GYP" evidence="1">
    <location>
        <begin position="1"/>
        <end position="137"/>
    </location>
</feature>
<organism evidence="2 3">
    <name type="scientific">Bacillus gobiensis</name>
    <dbReference type="NCBI Taxonomy" id="1441095"/>
    <lineage>
        <taxon>Bacteria</taxon>
        <taxon>Bacillati</taxon>
        <taxon>Bacillota</taxon>
        <taxon>Bacilli</taxon>
        <taxon>Bacillales</taxon>
        <taxon>Bacillaceae</taxon>
        <taxon>Bacillus</taxon>
    </lineage>
</organism>
<dbReference type="InterPro" id="IPR037522">
    <property type="entry name" value="HD_GYP_dom"/>
</dbReference>
<protein>
    <recommendedName>
        <fullName evidence="1">HD-GYP domain-containing protein</fullName>
    </recommendedName>
</protein>
<dbReference type="InterPro" id="IPR003607">
    <property type="entry name" value="HD/PDEase_dom"/>
</dbReference>
<evidence type="ECO:0000313" key="3">
    <source>
        <dbReference type="Proteomes" id="UP000067625"/>
    </source>
</evidence>
<dbReference type="Proteomes" id="UP000067625">
    <property type="component" value="Chromosome"/>
</dbReference>
<dbReference type="Gene3D" id="1.10.3210.10">
    <property type="entry name" value="Hypothetical protein af1432"/>
    <property type="match status" value="1"/>
</dbReference>
<dbReference type="PROSITE" id="PS51832">
    <property type="entry name" value="HD_GYP"/>
    <property type="match status" value="1"/>
</dbReference>
<reference evidence="2 3" key="2">
    <citation type="journal article" date="2016" name="Int. J. Syst. Evol. Microbiol.">
        <title>Bacillus gobiensis sp. nov., isolated from a soil sample.</title>
        <authorList>
            <person name="Liu B."/>
            <person name="Liu G.H."/>
            <person name="Cetin S."/>
            <person name="Schumann P."/>
            <person name="Pan Z.Z."/>
            <person name="Chen Q.Q."/>
        </authorList>
    </citation>
    <scope>NUCLEOTIDE SEQUENCE [LARGE SCALE GENOMIC DNA]</scope>
    <source>
        <strain evidence="2 3">FJAT-4402</strain>
    </source>
</reference>
<dbReference type="STRING" id="1441095.AM592_17800"/>
<proteinExistence type="predicted"/>
<dbReference type="EMBL" id="CP012600">
    <property type="protein sequence ID" value="ALC83209.1"/>
    <property type="molecule type" value="Genomic_DNA"/>
</dbReference>
<dbReference type="CDD" id="cd00077">
    <property type="entry name" value="HDc"/>
    <property type="match status" value="1"/>
</dbReference>
<dbReference type="PATRIC" id="fig|1441095.3.peg.3950"/>
<evidence type="ECO:0000313" key="2">
    <source>
        <dbReference type="EMBL" id="ALC83209.1"/>
    </source>
</evidence>
<accession>A0A0M4FTW0</accession>
<keyword evidence="3" id="KW-1185">Reference proteome</keyword>
<gene>
    <name evidence="2" type="ORF">AM592_17800</name>
</gene>
<dbReference type="Pfam" id="PF13487">
    <property type="entry name" value="HD_5"/>
    <property type="match status" value="1"/>
</dbReference>
<dbReference type="AlphaFoldDB" id="A0A0M4FTW0"/>
<evidence type="ECO:0000259" key="1">
    <source>
        <dbReference type="PROSITE" id="PS51832"/>
    </source>
</evidence>
<dbReference type="PANTHER" id="PTHR43155">
    <property type="entry name" value="CYCLIC DI-GMP PHOSPHODIESTERASE PA4108-RELATED"/>
    <property type="match status" value="1"/>
</dbReference>